<feature type="compositionally biased region" description="Basic and acidic residues" evidence="1">
    <location>
        <begin position="138"/>
        <end position="147"/>
    </location>
</feature>
<evidence type="ECO:0000313" key="4">
    <source>
        <dbReference type="Proteomes" id="UP001151760"/>
    </source>
</evidence>
<accession>A0ABQ5D7V0</accession>
<feature type="compositionally biased region" description="Acidic residues" evidence="1">
    <location>
        <begin position="148"/>
        <end position="160"/>
    </location>
</feature>
<name>A0ABQ5D7V0_9ASTR</name>
<dbReference type="Proteomes" id="UP001151760">
    <property type="component" value="Unassembled WGS sequence"/>
</dbReference>
<keyword evidence="2" id="KW-0812">Transmembrane</keyword>
<reference evidence="3" key="1">
    <citation type="journal article" date="2022" name="Int. J. Mol. Sci.">
        <title>Draft Genome of Tanacetum Coccineum: Genomic Comparison of Closely Related Tanacetum-Family Plants.</title>
        <authorList>
            <person name="Yamashiro T."/>
            <person name="Shiraishi A."/>
            <person name="Nakayama K."/>
            <person name="Satake H."/>
        </authorList>
    </citation>
    <scope>NUCLEOTIDE SEQUENCE</scope>
</reference>
<organism evidence="3 4">
    <name type="scientific">Tanacetum coccineum</name>
    <dbReference type="NCBI Taxonomy" id="301880"/>
    <lineage>
        <taxon>Eukaryota</taxon>
        <taxon>Viridiplantae</taxon>
        <taxon>Streptophyta</taxon>
        <taxon>Embryophyta</taxon>
        <taxon>Tracheophyta</taxon>
        <taxon>Spermatophyta</taxon>
        <taxon>Magnoliopsida</taxon>
        <taxon>eudicotyledons</taxon>
        <taxon>Gunneridae</taxon>
        <taxon>Pentapetalae</taxon>
        <taxon>asterids</taxon>
        <taxon>campanulids</taxon>
        <taxon>Asterales</taxon>
        <taxon>Asteraceae</taxon>
        <taxon>Asteroideae</taxon>
        <taxon>Anthemideae</taxon>
        <taxon>Anthemidinae</taxon>
        <taxon>Tanacetum</taxon>
    </lineage>
</organism>
<sequence>MFHFETSLCEAFKEFNYLLKIDVDVLTNDILGFKTYDNYKDHGYMNGTKTFHGWLICHGWIMDLGWNLATILNIFANRIASRMDMLNDPLAIGKWKNIAMGELKDETLKSKEIFEISKGVDEEPSDNTRTHHSPRTNNDYKSRKDEGQFDEQELIGDDDDDIRDLEDYLI</sequence>
<proteinExistence type="predicted"/>
<gene>
    <name evidence="3" type="ORF">Tco_0925364</name>
</gene>
<evidence type="ECO:0000256" key="1">
    <source>
        <dbReference type="SAM" id="MobiDB-lite"/>
    </source>
</evidence>
<reference evidence="3" key="2">
    <citation type="submission" date="2022-01" db="EMBL/GenBank/DDBJ databases">
        <authorList>
            <person name="Yamashiro T."/>
            <person name="Shiraishi A."/>
            <person name="Satake H."/>
            <person name="Nakayama K."/>
        </authorList>
    </citation>
    <scope>NUCLEOTIDE SEQUENCE</scope>
</reference>
<keyword evidence="4" id="KW-1185">Reference proteome</keyword>
<keyword evidence="2" id="KW-0472">Membrane</keyword>
<feature type="compositionally biased region" description="Basic and acidic residues" evidence="1">
    <location>
        <begin position="119"/>
        <end position="129"/>
    </location>
</feature>
<dbReference type="EMBL" id="BQNB010015009">
    <property type="protein sequence ID" value="GJT34945.1"/>
    <property type="molecule type" value="Genomic_DNA"/>
</dbReference>
<feature type="transmembrane region" description="Helical" evidence="2">
    <location>
        <begin position="51"/>
        <end position="76"/>
    </location>
</feature>
<comment type="caution">
    <text evidence="3">The sequence shown here is derived from an EMBL/GenBank/DDBJ whole genome shotgun (WGS) entry which is preliminary data.</text>
</comment>
<evidence type="ECO:0000256" key="2">
    <source>
        <dbReference type="SAM" id="Phobius"/>
    </source>
</evidence>
<evidence type="ECO:0000313" key="3">
    <source>
        <dbReference type="EMBL" id="GJT34945.1"/>
    </source>
</evidence>
<feature type="region of interest" description="Disordered" evidence="1">
    <location>
        <begin position="119"/>
        <end position="160"/>
    </location>
</feature>
<keyword evidence="2" id="KW-1133">Transmembrane helix</keyword>
<protein>
    <submittedName>
        <fullName evidence="3">Uncharacterized protein</fullName>
    </submittedName>
</protein>